<keyword evidence="4" id="KW-0819">tRNA processing</keyword>
<comment type="caution">
    <text evidence="7">The sequence shown here is derived from an EMBL/GenBank/DDBJ whole genome shotgun (WGS) entry which is preliminary data.</text>
</comment>
<keyword evidence="3" id="KW-0949">S-adenosyl-L-methionine</keyword>
<dbReference type="Proteomes" id="UP000247811">
    <property type="component" value="Unassembled WGS sequence"/>
</dbReference>
<reference evidence="7 8" key="1">
    <citation type="submission" date="2018-05" db="EMBL/GenBank/DDBJ databases">
        <title>Genomic Encyclopedia of Type Strains, Phase IV (KMG-IV): sequencing the most valuable type-strain genomes for metagenomic binning, comparative biology and taxonomic classification.</title>
        <authorList>
            <person name="Goeker M."/>
        </authorList>
    </citation>
    <scope>NUCLEOTIDE SEQUENCE [LARGE SCALE GENOMIC DNA]</scope>
    <source>
        <strain evidence="7 8">DSM 566</strain>
    </source>
</reference>
<protein>
    <recommendedName>
        <fullName evidence="1">tRNA-uridine aminocarboxypropyltransferase</fullName>
        <ecNumber evidence="1">2.5.1.25</ecNumber>
    </recommendedName>
</protein>
<dbReference type="AlphaFoldDB" id="A0A318HAK7"/>
<proteinExistence type="inferred from homology"/>
<keyword evidence="8" id="KW-1185">Reference proteome</keyword>
<dbReference type="PANTHER" id="PTHR21392">
    <property type="entry name" value="TRNA-URIDINE AMINOCARBOXYPROPYLTRANSFERASE 2"/>
    <property type="match status" value="1"/>
</dbReference>
<dbReference type="SMART" id="SM01144">
    <property type="entry name" value="DTW"/>
    <property type="match status" value="1"/>
</dbReference>
<organism evidence="7 8">
    <name type="scientific">Sphaerotilus hippei</name>
    <dbReference type="NCBI Taxonomy" id="744406"/>
    <lineage>
        <taxon>Bacteria</taxon>
        <taxon>Pseudomonadati</taxon>
        <taxon>Pseudomonadota</taxon>
        <taxon>Betaproteobacteria</taxon>
        <taxon>Burkholderiales</taxon>
        <taxon>Sphaerotilaceae</taxon>
        <taxon>Sphaerotilus</taxon>
    </lineage>
</organism>
<dbReference type="InterPro" id="IPR005636">
    <property type="entry name" value="DTW"/>
</dbReference>
<evidence type="ECO:0000256" key="2">
    <source>
        <dbReference type="ARBA" id="ARBA00022679"/>
    </source>
</evidence>
<feature type="domain" description="DTW" evidence="6">
    <location>
        <begin position="15"/>
        <end position="221"/>
    </location>
</feature>
<dbReference type="GO" id="GO:0008033">
    <property type="term" value="P:tRNA processing"/>
    <property type="evidence" value="ECO:0007669"/>
    <property type="project" value="UniProtKB-KW"/>
</dbReference>
<keyword evidence="2" id="KW-0808">Transferase</keyword>
<dbReference type="PANTHER" id="PTHR21392:SF0">
    <property type="entry name" value="TRNA-URIDINE AMINOCARBOXYPROPYLTRANSFERASE 2"/>
    <property type="match status" value="1"/>
</dbReference>
<dbReference type="RefSeq" id="WP_245909342.1">
    <property type="nucleotide sequence ID" value="NZ_QJJS01000001.1"/>
</dbReference>
<evidence type="ECO:0000259" key="6">
    <source>
        <dbReference type="SMART" id="SM01144"/>
    </source>
</evidence>
<name>A0A318HAK7_9BURK</name>
<evidence type="ECO:0000256" key="1">
    <source>
        <dbReference type="ARBA" id="ARBA00012386"/>
    </source>
</evidence>
<dbReference type="EC" id="2.5.1.25" evidence="1"/>
<evidence type="ECO:0000256" key="4">
    <source>
        <dbReference type="ARBA" id="ARBA00022694"/>
    </source>
</evidence>
<dbReference type="EMBL" id="QJJS01000001">
    <property type="protein sequence ID" value="PXW99292.1"/>
    <property type="molecule type" value="Genomic_DNA"/>
</dbReference>
<evidence type="ECO:0000256" key="3">
    <source>
        <dbReference type="ARBA" id="ARBA00022691"/>
    </source>
</evidence>
<accession>A0A318HAK7</accession>
<evidence type="ECO:0000313" key="7">
    <source>
        <dbReference type="EMBL" id="PXW99292.1"/>
    </source>
</evidence>
<dbReference type="InterPro" id="IPR039262">
    <property type="entry name" value="DTWD2/TAPT"/>
</dbReference>
<evidence type="ECO:0000313" key="8">
    <source>
        <dbReference type="Proteomes" id="UP000247811"/>
    </source>
</evidence>
<comment type="similarity">
    <text evidence="5">Belongs to the TDD superfamily. DTWD2 family.</text>
</comment>
<gene>
    <name evidence="7" type="ORF">C7444_101122</name>
</gene>
<sequence length="229" mass="25328">MTQGPDALAAPSPSRRALCPACQRPLASCLCRWAAPTDHQVEVLILQHPLEVNQAKGSARLLQLSLARCRLFVGETFDPVSLEAWLRPPGSSRRPVLLYPDTDAQADPGLRSAPAACPDELQDPARLRLVVLDGTWRKSRKMLYLNALLQQLPRLALHDPPPSHYRAVRRARRPDQLSTLEATVLALQQLESTTARGDPQRWQALLEAFDGFVEDRLVRAASSSGPPCR</sequence>
<dbReference type="GO" id="GO:0016432">
    <property type="term" value="F:tRNA-uridine aminocarboxypropyltransferase activity"/>
    <property type="evidence" value="ECO:0007669"/>
    <property type="project" value="UniProtKB-EC"/>
</dbReference>
<evidence type="ECO:0000256" key="5">
    <source>
        <dbReference type="ARBA" id="ARBA00034489"/>
    </source>
</evidence>
<dbReference type="Pfam" id="PF03942">
    <property type="entry name" value="DTW"/>
    <property type="match status" value="1"/>
</dbReference>